<dbReference type="PANTHER" id="PTHR11380:SF5">
    <property type="entry name" value="TRANSCRIPTION INITIATION FACTOR TFIID SUBUNIT 13"/>
    <property type="match status" value="1"/>
</dbReference>
<dbReference type="Gene3D" id="1.10.20.10">
    <property type="entry name" value="Histone, subunit A"/>
    <property type="match status" value="1"/>
</dbReference>
<reference evidence="9" key="1">
    <citation type="submission" date="2016-05" db="EMBL/GenBank/DDBJ databases">
        <title>Comparative genomics of biotechnologically important yeasts.</title>
        <authorList>
            <consortium name="DOE Joint Genome Institute"/>
            <person name="Riley R."/>
            <person name="Haridas S."/>
            <person name="Wolfe K.H."/>
            <person name="Lopes M.R."/>
            <person name="Hittinger C.T."/>
            <person name="Goker M."/>
            <person name="Salamov A."/>
            <person name="Wisecaver J."/>
            <person name="Long T.M."/>
            <person name="Aerts A.L."/>
            <person name="Barry K."/>
            <person name="Choi C."/>
            <person name="Clum A."/>
            <person name="Coughlan A.Y."/>
            <person name="Deshpande S."/>
            <person name="Douglass A.P."/>
            <person name="Hanson S.J."/>
            <person name="Klenk H.-P."/>
            <person name="Labutti K."/>
            <person name="Lapidus A."/>
            <person name="Lindquist E."/>
            <person name="Lipzen A."/>
            <person name="Meier-Kolthoff J.P."/>
            <person name="Ohm R.A."/>
            <person name="Otillar R.P."/>
            <person name="Pangilinan J."/>
            <person name="Peng Y."/>
            <person name="Rokas A."/>
            <person name="Rosa C.A."/>
            <person name="Scheuner C."/>
            <person name="Sibirny A.A."/>
            <person name="Slot J.C."/>
            <person name="Stielow J.B."/>
            <person name="Sun H."/>
            <person name="Kurtzman C.P."/>
            <person name="Blackwell M."/>
            <person name="Grigoriev I.V."/>
            <person name="Jeffries T.W."/>
        </authorList>
    </citation>
    <scope>NUCLEOTIDE SEQUENCE [LARGE SCALE GENOMIC DNA]</scope>
    <source>
        <strain evidence="9">NRRL Y-2460</strain>
    </source>
</reference>
<keyword evidence="3" id="KW-0804">Transcription</keyword>
<dbReference type="AlphaFoldDB" id="A0A1E4TQ86"/>
<comment type="subcellular location">
    <subcellularLocation>
        <location evidence="1">Nucleus</location>
    </subcellularLocation>
</comment>
<evidence type="ECO:0000256" key="6">
    <source>
        <dbReference type="ARBA" id="ARBA00040136"/>
    </source>
</evidence>
<evidence type="ECO:0000256" key="7">
    <source>
        <dbReference type="SAM" id="MobiDB-lite"/>
    </source>
</evidence>
<feature type="non-terminal residue" evidence="8">
    <location>
        <position position="1"/>
    </location>
</feature>
<protein>
    <recommendedName>
        <fullName evidence="6">Transcription initiation factor TFIID subunit 13</fullName>
    </recommendedName>
</protein>
<feature type="region of interest" description="Disordered" evidence="7">
    <location>
        <begin position="51"/>
        <end position="72"/>
    </location>
</feature>
<dbReference type="CDD" id="cd07978">
    <property type="entry name" value="HFD_TAF13"/>
    <property type="match status" value="1"/>
</dbReference>
<evidence type="ECO:0000313" key="8">
    <source>
        <dbReference type="EMBL" id="ODV93882.1"/>
    </source>
</evidence>
<keyword evidence="2" id="KW-0805">Transcription regulation</keyword>
<dbReference type="Pfam" id="PF02269">
    <property type="entry name" value="TFIID-18kDa"/>
    <property type="match status" value="1"/>
</dbReference>
<dbReference type="STRING" id="669874.A0A1E4TQ86"/>
<evidence type="ECO:0000256" key="2">
    <source>
        <dbReference type="ARBA" id="ARBA00023015"/>
    </source>
</evidence>
<evidence type="ECO:0000313" key="9">
    <source>
        <dbReference type="Proteomes" id="UP000094236"/>
    </source>
</evidence>
<evidence type="ECO:0000256" key="1">
    <source>
        <dbReference type="ARBA" id="ARBA00004123"/>
    </source>
</evidence>
<dbReference type="GO" id="GO:0046982">
    <property type="term" value="F:protein heterodimerization activity"/>
    <property type="evidence" value="ECO:0007669"/>
    <property type="project" value="InterPro"/>
</dbReference>
<dbReference type="GO" id="GO:0005669">
    <property type="term" value="C:transcription factor TFIID complex"/>
    <property type="evidence" value="ECO:0007669"/>
    <property type="project" value="TreeGrafter"/>
</dbReference>
<dbReference type="SUPFAM" id="SSF47113">
    <property type="entry name" value="Histone-fold"/>
    <property type="match status" value="1"/>
</dbReference>
<dbReference type="OrthoDB" id="10266074at2759"/>
<keyword evidence="9" id="KW-1185">Reference proteome</keyword>
<accession>A0A1E4TQ86</accession>
<dbReference type="PANTHER" id="PTHR11380">
    <property type="entry name" value="TRANSCRIPTION INITIATION FACTOR TFIID/SUPT3-RELATED"/>
    <property type="match status" value="1"/>
</dbReference>
<comment type="similarity">
    <text evidence="5">Belongs to the TAF13 family.</text>
</comment>
<organism evidence="8 9">
    <name type="scientific">Pachysolen tannophilus NRRL Y-2460</name>
    <dbReference type="NCBI Taxonomy" id="669874"/>
    <lineage>
        <taxon>Eukaryota</taxon>
        <taxon>Fungi</taxon>
        <taxon>Dikarya</taxon>
        <taxon>Ascomycota</taxon>
        <taxon>Saccharomycotina</taxon>
        <taxon>Pichiomycetes</taxon>
        <taxon>Pachysolenaceae</taxon>
        <taxon>Pachysolen</taxon>
    </lineage>
</organism>
<evidence type="ECO:0000256" key="5">
    <source>
        <dbReference type="ARBA" id="ARBA00038392"/>
    </source>
</evidence>
<sequence>KQSKVFTNELSSLLFAHGDVNHSDPQTIAVLEDILINYLVDICTKTLEYTNKHPSNVSKSSKYSQGGSNLPTHNRVKVEDLLFVLRNDPLKLSRANELLKLQKIIVDARKQ</sequence>
<evidence type="ECO:0000256" key="3">
    <source>
        <dbReference type="ARBA" id="ARBA00023163"/>
    </source>
</evidence>
<dbReference type="InterPro" id="IPR009072">
    <property type="entry name" value="Histone-fold"/>
</dbReference>
<evidence type="ECO:0000256" key="4">
    <source>
        <dbReference type="ARBA" id="ARBA00023242"/>
    </source>
</evidence>
<dbReference type="EMBL" id="KV454017">
    <property type="protein sequence ID" value="ODV93882.1"/>
    <property type="molecule type" value="Genomic_DNA"/>
</dbReference>
<proteinExistence type="inferred from homology"/>
<keyword evidence="4" id="KW-0539">Nucleus</keyword>
<gene>
    <name evidence="8" type="ORF">PACTADRAFT_23700</name>
</gene>
<dbReference type="Proteomes" id="UP000094236">
    <property type="component" value="Unassembled WGS sequence"/>
</dbReference>
<feature type="non-terminal residue" evidence="8">
    <location>
        <position position="111"/>
    </location>
</feature>
<dbReference type="GO" id="GO:0051123">
    <property type="term" value="P:RNA polymerase II preinitiation complex assembly"/>
    <property type="evidence" value="ECO:0007669"/>
    <property type="project" value="TreeGrafter"/>
</dbReference>
<name>A0A1E4TQ86_PACTA</name>
<dbReference type="InterPro" id="IPR003195">
    <property type="entry name" value="TFIID_TAF13"/>
</dbReference>